<sequence>MGAVADAAAELASALGTVPGVRVYTDLGAVIDPPGVVLGPPALTWGGPCADPVSARWLVAVVVAADERALPRLWDLAPLVAAAVDTVPDAVVIRADPGVWSTGTTELPCYELQIETSL</sequence>
<organism evidence="1 2">
    <name type="scientific">Pseudonocardia asaccharolytica DSM 44247 = NBRC 16224</name>
    <dbReference type="NCBI Taxonomy" id="1123024"/>
    <lineage>
        <taxon>Bacteria</taxon>
        <taxon>Bacillati</taxon>
        <taxon>Actinomycetota</taxon>
        <taxon>Actinomycetes</taxon>
        <taxon>Pseudonocardiales</taxon>
        <taxon>Pseudonocardiaceae</taxon>
        <taxon>Pseudonocardia</taxon>
    </lineage>
</organism>
<gene>
    <name evidence="1" type="ORF">PA7_15240</name>
</gene>
<accession>A0A511CYY2</accession>
<dbReference type="EMBL" id="BJVI01000011">
    <property type="protein sequence ID" value="GEL17687.1"/>
    <property type="molecule type" value="Genomic_DNA"/>
</dbReference>
<proteinExistence type="predicted"/>
<name>A0A511CYY2_9PSEU</name>
<dbReference type="OrthoDB" id="5198360at2"/>
<evidence type="ECO:0000313" key="1">
    <source>
        <dbReference type="EMBL" id="GEL17687.1"/>
    </source>
</evidence>
<protein>
    <submittedName>
        <fullName evidence="1">Uncharacterized protein</fullName>
    </submittedName>
</protein>
<keyword evidence="2" id="KW-1185">Reference proteome</keyword>
<dbReference type="RefSeq" id="WP_028930675.1">
    <property type="nucleotide sequence ID" value="NZ_AUII01000013.1"/>
</dbReference>
<reference evidence="1 2" key="1">
    <citation type="submission" date="2019-07" db="EMBL/GenBank/DDBJ databases">
        <title>Whole genome shotgun sequence of Pseudonocardia asaccharolytica NBRC 16224.</title>
        <authorList>
            <person name="Hosoyama A."/>
            <person name="Uohara A."/>
            <person name="Ohji S."/>
            <person name="Ichikawa N."/>
        </authorList>
    </citation>
    <scope>NUCLEOTIDE SEQUENCE [LARGE SCALE GENOMIC DNA]</scope>
    <source>
        <strain evidence="1 2">NBRC 16224</strain>
    </source>
</reference>
<comment type="caution">
    <text evidence="1">The sequence shown here is derived from an EMBL/GenBank/DDBJ whole genome shotgun (WGS) entry which is preliminary data.</text>
</comment>
<dbReference type="STRING" id="1123024.GCA_000423625_03018"/>
<dbReference type="AlphaFoldDB" id="A0A511CYY2"/>
<dbReference type="Proteomes" id="UP000321328">
    <property type="component" value="Unassembled WGS sequence"/>
</dbReference>
<evidence type="ECO:0000313" key="2">
    <source>
        <dbReference type="Proteomes" id="UP000321328"/>
    </source>
</evidence>